<comment type="caution">
    <text evidence="2">The sequence shown here is derived from an EMBL/GenBank/DDBJ whole genome shotgun (WGS) entry which is preliminary data.</text>
</comment>
<keyword evidence="3" id="KW-1185">Reference proteome</keyword>
<reference evidence="2 3" key="1">
    <citation type="journal article" date="2019" name="Genome Biol. Evol.">
        <title>Insights into the evolution of the New World diploid cottons (Gossypium, subgenus Houzingenia) based on genome sequencing.</title>
        <authorList>
            <person name="Grover C.E."/>
            <person name="Arick M.A. 2nd"/>
            <person name="Thrash A."/>
            <person name="Conover J.L."/>
            <person name="Sanders W.S."/>
            <person name="Peterson D.G."/>
            <person name="Frelichowski J.E."/>
            <person name="Scheffler J.A."/>
            <person name="Scheffler B.E."/>
            <person name="Wendel J.F."/>
        </authorList>
    </citation>
    <scope>NUCLEOTIDE SEQUENCE [LARGE SCALE GENOMIC DNA]</scope>
    <source>
        <strain evidence="2">27</strain>
        <tissue evidence="2">Leaf</tissue>
    </source>
</reference>
<name>A0A7J8RLT0_GOSDV</name>
<organism evidence="2 3">
    <name type="scientific">Gossypium davidsonii</name>
    <name type="common">Davidson's cotton</name>
    <name type="synonym">Gossypium klotzschianum subsp. davidsonii</name>
    <dbReference type="NCBI Taxonomy" id="34287"/>
    <lineage>
        <taxon>Eukaryota</taxon>
        <taxon>Viridiplantae</taxon>
        <taxon>Streptophyta</taxon>
        <taxon>Embryophyta</taxon>
        <taxon>Tracheophyta</taxon>
        <taxon>Spermatophyta</taxon>
        <taxon>Magnoliopsida</taxon>
        <taxon>eudicotyledons</taxon>
        <taxon>Gunneridae</taxon>
        <taxon>Pentapetalae</taxon>
        <taxon>rosids</taxon>
        <taxon>malvids</taxon>
        <taxon>Malvales</taxon>
        <taxon>Malvaceae</taxon>
        <taxon>Malvoideae</taxon>
        <taxon>Gossypium</taxon>
    </lineage>
</organism>
<feature type="non-terminal residue" evidence="2">
    <location>
        <position position="1"/>
    </location>
</feature>
<proteinExistence type="predicted"/>
<sequence length="70" mass="8197">LFTQTKEEQYWREAKGTKSKAAARRAEVRRQADMEEEEINKAMKKPYKTANSVAVPVTKVTEAELRKRRE</sequence>
<evidence type="ECO:0000313" key="2">
    <source>
        <dbReference type="EMBL" id="MBA0614302.1"/>
    </source>
</evidence>
<dbReference type="EMBL" id="JABFAC010000005">
    <property type="protein sequence ID" value="MBA0614302.1"/>
    <property type="molecule type" value="Genomic_DNA"/>
</dbReference>
<accession>A0A7J8RLT0</accession>
<dbReference type="Proteomes" id="UP000593561">
    <property type="component" value="Unassembled WGS sequence"/>
</dbReference>
<protein>
    <submittedName>
        <fullName evidence="2">Uncharacterized protein</fullName>
    </submittedName>
</protein>
<evidence type="ECO:0000256" key="1">
    <source>
        <dbReference type="SAM" id="MobiDB-lite"/>
    </source>
</evidence>
<evidence type="ECO:0000313" key="3">
    <source>
        <dbReference type="Proteomes" id="UP000593561"/>
    </source>
</evidence>
<gene>
    <name evidence="2" type="ORF">Godav_014615</name>
</gene>
<feature type="region of interest" description="Disordered" evidence="1">
    <location>
        <begin position="1"/>
        <end position="29"/>
    </location>
</feature>
<dbReference type="AlphaFoldDB" id="A0A7J8RLT0"/>
<feature type="compositionally biased region" description="Basic and acidic residues" evidence="1">
    <location>
        <begin position="1"/>
        <end position="16"/>
    </location>
</feature>